<dbReference type="InterPro" id="IPR002173">
    <property type="entry name" value="Carboh/pur_kinase_PfkB_CS"/>
</dbReference>
<gene>
    <name evidence="4" type="ORF">HNR70_002348</name>
</gene>
<dbReference type="PANTHER" id="PTHR10584:SF157">
    <property type="entry name" value="SULFOFRUCTOSE KINASE"/>
    <property type="match status" value="1"/>
</dbReference>
<keyword evidence="5" id="KW-1185">Reference proteome</keyword>
<dbReference type="Gene3D" id="3.40.1190.20">
    <property type="match status" value="1"/>
</dbReference>
<dbReference type="EMBL" id="JACHLZ010000001">
    <property type="protein sequence ID" value="MBB5832535.1"/>
    <property type="molecule type" value="Genomic_DNA"/>
</dbReference>
<sequence>MSAAAPTRPCGVFAGLATLDVIHRIPASPGVNQKITATAQFVAAGGPAANAAVAFAALGGRAVLLTALGTGPIAETIAAELRGVGVEVVDVAPDLVEAAPVSSVAVLETTGERSVIGGDAAGLVVPAPDPAQVRELVGPADVVLLDGHHPALAQAVLAEARVHGRPTVLDAGRWKPVMEDLVGGVSDVVASADYRTPGAETSEETAAELRRRGAEVVVVTAGADPVRWWAGERSGEVPAVQVEAVDTLAAGDVFHGAYAHALAEGAGIEERIRVGAEVAAVRVSRGGAAGVDRGGGGAGVGRARKRDIRAMTVDNCHGMDIAH</sequence>
<dbReference type="PROSITE" id="PS00584">
    <property type="entry name" value="PFKB_KINASES_2"/>
    <property type="match status" value="1"/>
</dbReference>
<dbReference type="PANTHER" id="PTHR10584">
    <property type="entry name" value="SUGAR KINASE"/>
    <property type="match status" value="1"/>
</dbReference>
<dbReference type="GO" id="GO:0016301">
    <property type="term" value="F:kinase activity"/>
    <property type="evidence" value="ECO:0007669"/>
    <property type="project" value="UniProtKB-KW"/>
</dbReference>
<evidence type="ECO:0000256" key="1">
    <source>
        <dbReference type="ARBA" id="ARBA00022679"/>
    </source>
</evidence>
<evidence type="ECO:0000256" key="2">
    <source>
        <dbReference type="ARBA" id="ARBA00022777"/>
    </source>
</evidence>
<dbReference type="AlphaFoldDB" id="A0A841AGS5"/>
<accession>A0A841AGS5</accession>
<dbReference type="InterPro" id="IPR011611">
    <property type="entry name" value="PfkB_dom"/>
</dbReference>
<feature type="domain" description="Carbohydrate kinase PfkB" evidence="3">
    <location>
        <begin position="36"/>
        <end position="289"/>
    </location>
</feature>
<evidence type="ECO:0000259" key="3">
    <source>
        <dbReference type="Pfam" id="PF00294"/>
    </source>
</evidence>
<dbReference type="Pfam" id="PF00294">
    <property type="entry name" value="PfkB"/>
    <property type="match status" value="1"/>
</dbReference>
<protein>
    <submittedName>
        <fullName evidence="4">Sugar/nucleoside kinase (Ribokinase family)</fullName>
    </submittedName>
</protein>
<keyword evidence="1" id="KW-0808">Transferase</keyword>
<dbReference type="Proteomes" id="UP000588158">
    <property type="component" value="Unassembled WGS sequence"/>
</dbReference>
<evidence type="ECO:0000313" key="5">
    <source>
        <dbReference type="Proteomes" id="UP000588158"/>
    </source>
</evidence>
<evidence type="ECO:0000313" key="4">
    <source>
        <dbReference type="EMBL" id="MBB5832535.1"/>
    </source>
</evidence>
<keyword evidence="2 4" id="KW-0418">Kinase</keyword>
<dbReference type="SUPFAM" id="SSF53613">
    <property type="entry name" value="Ribokinase-like"/>
    <property type="match status" value="1"/>
</dbReference>
<proteinExistence type="predicted"/>
<dbReference type="InterPro" id="IPR029056">
    <property type="entry name" value="Ribokinase-like"/>
</dbReference>
<dbReference type="RefSeq" id="WP_246375214.1">
    <property type="nucleotide sequence ID" value="NZ_JACHLZ010000001.1"/>
</dbReference>
<organism evidence="4 5">
    <name type="scientific">Brachybacterium aquaticum</name>
    <dbReference type="NCBI Taxonomy" id="1432564"/>
    <lineage>
        <taxon>Bacteria</taxon>
        <taxon>Bacillati</taxon>
        <taxon>Actinomycetota</taxon>
        <taxon>Actinomycetes</taxon>
        <taxon>Micrococcales</taxon>
        <taxon>Dermabacteraceae</taxon>
        <taxon>Brachybacterium</taxon>
    </lineage>
</organism>
<name>A0A841AGS5_9MICO</name>
<comment type="caution">
    <text evidence="4">The sequence shown here is derived from an EMBL/GenBank/DDBJ whole genome shotgun (WGS) entry which is preliminary data.</text>
</comment>
<reference evidence="4 5" key="1">
    <citation type="submission" date="2020-08" db="EMBL/GenBank/DDBJ databases">
        <title>Sequencing the genomes of 1000 actinobacteria strains.</title>
        <authorList>
            <person name="Klenk H.-P."/>
        </authorList>
    </citation>
    <scope>NUCLEOTIDE SEQUENCE [LARGE SCALE GENOMIC DNA]</scope>
    <source>
        <strain evidence="4 5">DSM 28796</strain>
    </source>
</reference>
<dbReference type="GO" id="GO:0005829">
    <property type="term" value="C:cytosol"/>
    <property type="evidence" value="ECO:0007669"/>
    <property type="project" value="TreeGrafter"/>
</dbReference>